<protein>
    <submittedName>
        <fullName evidence="1">Aldose 1-epimerase</fullName>
        <ecNumber evidence="1">5.1.3.3</ecNumber>
    </submittedName>
</protein>
<dbReference type="Pfam" id="PF01263">
    <property type="entry name" value="Aldose_epim"/>
    <property type="match status" value="1"/>
</dbReference>
<dbReference type="GO" id="GO:0004034">
    <property type="term" value="F:aldose 1-epimerase activity"/>
    <property type="evidence" value="ECO:0007669"/>
    <property type="project" value="UniProtKB-EC"/>
</dbReference>
<accession>A0ABS4GZA8</accession>
<dbReference type="InterPro" id="IPR008183">
    <property type="entry name" value="Aldose_1/G6P_1-epimerase"/>
</dbReference>
<evidence type="ECO:0000313" key="2">
    <source>
        <dbReference type="Proteomes" id="UP001519273"/>
    </source>
</evidence>
<proteinExistence type="predicted"/>
<dbReference type="EMBL" id="JAGGKP010000001">
    <property type="protein sequence ID" value="MBP1935589.1"/>
    <property type="molecule type" value="Genomic_DNA"/>
</dbReference>
<reference evidence="1 2" key="1">
    <citation type="submission" date="2021-03" db="EMBL/GenBank/DDBJ databases">
        <title>Genomic Encyclopedia of Type Strains, Phase IV (KMG-IV): sequencing the most valuable type-strain genomes for metagenomic binning, comparative biology and taxonomic classification.</title>
        <authorList>
            <person name="Goeker M."/>
        </authorList>
    </citation>
    <scope>NUCLEOTIDE SEQUENCE [LARGE SCALE GENOMIC DNA]</scope>
    <source>
        <strain evidence="1 2">DSM 23491</strain>
    </source>
</reference>
<gene>
    <name evidence="1" type="ORF">J2Z20_000450</name>
</gene>
<dbReference type="InterPro" id="IPR014718">
    <property type="entry name" value="GH-type_carb-bd"/>
</dbReference>
<organism evidence="1 2">
    <name type="scientific">Paenibacillus sediminis</name>
    <dbReference type="NCBI Taxonomy" id="664909"/>
    <lineage>
        <taxon>Bacteria</taxon>
        <taxon>Bacillati</taxon>
        <taxon>Bacillota</taxon>
        <taxon>Bacilli</taxon>
        <taxon>Bacillales</taxon>
        <taxon>Paenibacillaceae</taxon>
        <taxon>Paenibacillus</taxon>
    </lineage>
</organism>
<comment type="caution">
    <text evidence="1">The sequence shown here is derived from an EMBL/GenBank/DDBJ whole genome shotgun (WGS) entry which is preliminary data.</text>
</comment>
<dbReference type="EC" id="5.1.3.3" evidence="1"/>
<dbReference type="Proteomes" id="UP001519273">
    <property type="component" value="Unassembled WGS sequence"/>
</dbReference>
<dbReference type="CDD" id="cd01081">
    <property type="entry name" value="Aldose_epim"/>
    <property type="match status" value="1"/>
</dbReference>
<keyword evidence="1" id="KW-0413">Isomerase</keyword>
<dbReference type="RefSeq" id="WP_209844968.1">
    <property type="nucleotide sequence ID" value="NZ_CBCRVE010000001.1"/>
</dbReference>
<dbReference type="InterPro" id="IPR011013">
    <property type="entry name" value="Gal_mutarotase_sf_dom"/>
</dbReference>
<evidence type="ECO:0000313" key="1">
    <source>
        <dbReference type="EMBL" id="MBP1935589.1"/>
    </source>
</evidence>
<name>A0ABS4GZA8_9BACL</name>
<dbReference type="SUPFAM" id="SSF74650">
    <property type="entry name" value="Galactose mutarotase-like"/>
    <property type="match status" value="1"/>
</dbReference>
<sequence>MTIKYAAYEEKYKGERAVWLKYDRYEAVLLPELGGNLIAFRDTVSQYSLLREPAEENMNDFKQNPFEYGIPVLFPPNRYEDGKLAWNGKVYQLPVNEPATGNHLHGFLHAVPWTVEHYEASEWESSVTISVKVAEGHSVYDHFPHSFTLRIRYTLSSLGLQQQVTVQNDGQDSMPNLLGFHTTINVPFVPGSTAQNYRLKLTIGERRELSSRQLPTGKFQPLTAEEVQMKNEGVYPFFAEMDNHYTSEPQNGRNRMELTDTANDVTLVYDVGTAYKHWMVWNNFGREGYICPEPQINLVNAPNVNLPAEEIGLIALEPGEIWEETSRLYILHR</sequence>
<keyword evidence="2" id="KW-1185">Reference proteome</keyword>
<dbReference type="Gene3D" id="2.70.98.10">
    <property type="match status" value="1"/>
</dbReference>